<keyword evidence="2" id="KW-1185">Reference proteome</keyword>
<dbReference type="Proteomes" id="UP000005868">
    <property type="component" value="Chromosome"/>
</dbReference>
<name>G7V605_THELD</name>
<organism evidence="1 2">
    <name type="scientific">Thermovirga lienii (strain ATCC BAA-1197 / DSM 17291 / Cas60314)</name>
    <dbReference type="NCBI Taxonomy" id="580340"/>
    <lineage>
        <taxon>Bacteria</taxon>
        <taxon>Thermotogati</taxon>
        <taxon>Synergistota</taxon>
        <taxon>Synergistia</taxon>
        <taxon>Synergistales</taxon>
        <taxon>Thermovirgaceae</taxon>
        <taxon>Thermovirga</taxon>
    </lineage>
</organism>
<dbReference type="STRING" id="580340.Tlie_1261"/>
<protein>
    <submittedName>
        <fullName evidence="1">Uncharacterized protein</fullName>
    </submittedName>
</protein>
<accession>G7V605</accession>
<proteinExistence type="predicted"/>
<dbReference type="AlphaFoldDB" id="G7V605"/>
<gene>
    <name evidence="1" type="ordered locus">Tlie_1261</name>
</gene>
<reference evidence="1 2" key="2">
    <citation type="journal article" date="2012" name="Stand. Genomic Sci.">
        <title>Genome sequence of the moderately thermophilic, amino-acid-degrading and sulfur-reducing bacterium Thermovirga lienii type strain (Cas60314(T)).</title>
        <authorList>
            <person name="Goker M."/>
            <person name="Saunders E."/>
            <person name="Lapidus A."/>
            <person name="Nolan M."/>
            <person name="Lucas S."/>
            <person name="Hammon N."/>
            <person name="Deshpande S."/>
            <person name="Cheng J.F."/>
            <person name="Han C."/>
            <person name="Tapia R."/>
            <person name="Goodwin L.A."/>
            <person name="Pitluck S."/>
            <person name="Liolios K."/>
            <person name="Mavromatis K."/>
            <person name="Pagani I."/>
            <person name="Ivanova N."/>
            <person name="Mikhailova N."/>
            <person name="Pati A."/>
            <person name="Chen A."/>
            <person name="Palaniappan K."/>
            <person name="Land M."/>
            <person name="Chang Y.J."/>
            <person name="Jeffries C.D."/>
            <person name="Brambilla E.M."/>
            <person name="Rohde M."/>
            <person name="Spring S."/>
            <person name="Detter J.C."/>
            <person name="Woyke T."/>
            <person name="Bristow J."/>
            <person name="Eisen J.A."/>
            <person name="Markowitz V."/>
            <person name="Hugenholtz P."/>
            <person name="Kyrpides N.C."/>
            <person name="Klenk H.P."/>
        </authorList>
    </citation>
    <scope>NUCLEOTIDE SEQUENCE [LARGE SCALE GENOMIC DNA]</scope>
    <source>
        <strain evidence="2">ATCC BAA-1197 / DSM 17291 / Cas60314</strain>
    </source>
</reference>
<evidence type="ECO:0000313" key="2">
    <source>
        <dbReference type="Proteomes" id="UP000005868"/>
    </source>
</evidence>
<sequence length="166" mass="18370">MRINPLKLLVFTLILLSSLIISNPSGEAINKTTLPSLEGWKMDSLFSVPLKSAKGMEGWWSEATYSNPPNPIIKVVIIEGPNVPWSNLKYIEASPDNEDLFDSEATYELIQINGKKGVLESHPLLGNTLALSLTPQTTITMETKGPKSYLLQFSQLLLQTIPEETD</sequence>
<evidence type="ECO:0000313" key="1">
    <source>
        <dbReference type="EMBL" id="AER66992.1"/>
    </source>
</evidence>
<reference evidence="2" key="1">
    <citation type="submission" date="2011-10" db="EMBL/GenBank/DDBJ databases">
        <title>The complete genome of chromosome of Thermovirga lienii DSM 17291.</title>
        <authorList>
            <consortium name="US DOE Joint Genome Institute (JGI-PGF)"/>
            <person name="Lucas S."/>
            <person name="Copeland A."/>
            <person name="Lapidus A."/>
            <person name="Glavina del Rio T."/>
            <person name="Dalin E."/>
            <person name="Tice H."/>
            <person name="Bruce D."/>
            <person name="Goodwin L."/>
            <person name="Pitluck S."/>
            <person name="Peters L."/>
            <person name="Mikhailova N."/>
            <person name="Saunders E."/>
            <person name="Kyrpides N."/>
            <person name="Mavromatis K."/>
            <person name="Ivanova N."/>
            <person name="Last F.I."/>
            <person name="Brettin T."/>
            <person name="Detter J.C."/>
            <person name="Han C."/>
            <person name="Larimer F."/>
            <person name="Land M."/>
            <person name="Hauser L."/>
            <person name="Markowitz V."/>
            <person name="Cheng J.-F."/>
            <person name="Hugenholtz P."/>
            <person name="Woyke T."/>
            <person name="Wu D."/>
            <person name="Spring S."/>
            <person name="Schroeder M."/>
            <person name="Brambilla E.-M."/>
            <person name="Klenk H.-P."/>
            <person name="Eisen J.A."/>
        </authorList>
    </citation>
    <scope>NUCLEOTIDE SEQUENCE [LARGE SCALE GENOMIC DNA]</scope>
    <source>
        <strain evidence="2">ATCC BAA-1197 / DSM 17291 / Cas60314</strain>
    </source>
</reference>
<dbReference type="HOGENOM" id="CLU_1601916_0_0_0"/>
<dbReference type="EMBL" id="CP003096">
    <property type="protein sequence ID" value="AER66992.1"/>
    <property type="molecule type" value="Genomic_DNA"/>
</dbReference>
<dbReference type="KEGG" id="tli:Tlie_1261"/>